<organism evidence="1 2">
    <name type="scientific">Penicillium bovifimosum</name>
    <dbReference type="NCBI Taxonomy" id="126998"/>
    <lineage>
        <taxon>Eukaryota</taxon>
        <taxon>Fungi</taxon>
        <taxon>Dikarya</taxon>
        <taxon>Ascomycota</taxon>
        <taxon>Pezizomycotina</taxon>
        <taxon>Eurotiomycetes</taxon>
        <taxon>Eurotiomycetidae</taxon>
        <taxon>Eurotiales</taxon>
        <taxon>Aspergillaceae</taxon>
        <taxon>Penicillium</taxon>
    </lineage>
</organism>
<comment type="caution">
    <text evidence="1">The sequence shown here is derived from an EMBL/GenBank/DDBJ whole genome shotgun (WGS) entry which is preliminary data.</text>
</comment>
<gene>
    <name evidence="1" type="ORF">N7515_005839</name>
</gene>
<protein>
    <submittedName>
        <fullName evidence="1">Uncharacterized protein</fullName>
    </submittedName>
</protein>
<dbReference type="OrthoDB" id="4646997at2759"/>
<dbReference type="EMBL" id="JAPQKL010000005">
    <property type="protein sequence ID" value="KAJ5129800.1"/>
    <property type="molecule type" value="Genomic_DNA"/>
</dbReference>
<sequence>MTCEALVARLADPSKVLSIVKSIICVSSISKSVMNISLILNLTPLLVTATDWFDLSSKRGRKLVATNLCGIMHWARQW</sequence>
<reference evidence="1" key="1">
    <citation type="submission" date="2022-11" db="EMBL/GenBank/DDBJ databases">
        <authorList>
            <person name="Petersen C."/>
        </authorList>
    </citation>
    <scope>NUCLEOTIDE SEQUENCE</scope>
    <source>
        <strain evidence="1">IBT 22155</strain>
    </source>
</reference>
<proteinExistence type="predicted"/>
<dbReference type="AlphaFoldDB" id="A0A9W9L0I9"/>
<evidence type="ECO:0000313" key="1">
    <source>
        <dbReference type="EMBL" id="KAJ5129800.1"/>
    </source>
</evidence>
<accession>A0A9W9L0I9</accession>
<evidence type="ECO:0000313" key="2">
    <source>
        <dbReference type="Proteomes" id="UP001149079"/>
    </source>
</evidence>
<dbReference type="RefSeq" id="XP_056520179.1">
    <property type="nucleotide sequence ID" value="XM_056666583.1"/>
</dbReference>
<dbReference type="GeneID" id="81405753"/>
<reference evidence="1" key="2">
    <citation type="journal article" date="2023" name="IMA Fungus">
        <title>Comparative genomic study of the Penicillium genus elucidates a diverse pangenome and 15 lateral gene transfer events.</title>
        <authorList>
            <person name="Petersen C."/>
            <person name="Sorensen T."/>
            <person name="Nielsen M.R."/>
            <person name="Sondergaard T.E."/>
            <person name="Sorensen J.L."/>
            <person name="Fitzpatrick D.A."/>
            <person name="Frisvad J.C."/>
            <person name="Nielsen K.L."/>
        </authorList>
    </citation>
    <scope>NUCLEOTIDE SEQUENCE</scope>
    <source>
        <strain evidence="1">IBT 22155</strain>
    </source>
</reference>
<dbReference type="Proteomes" id="UP001149079">
    <property type="component" value="Unassembled WGS sequence"/>
</dbReference>
<keyword evidence="2" id="KW-1185">Reference proteome</keyword>
<name>A0A9W9L0I9_9EURO</name>